<evidence type="ECO:0000256" key="4">
    <source>
        <dbReference type="ARBA" id="ARBA00023224"/>
    </source>
</evidence>
<dbReference type="Proteomes" id="UP001217089">
    <property type="component" value="Unassembled WGS sequence"/>
</dbReference>
<sequence>MSTAEERTLPEATNSKHLSWVGVHVYVDNGTEDIFEISGRDDNMSVINVTSTLLQTNSGIYKTLQQLNDEDAMARLPTIVYLSVLMLLTGFRKINSPLGVQLSFSAAKLSCGIAFCLAIVFSWPNAFIYGQKIKRFEGNVTGYACSTDDDIRKSDYPFIYTVLLLGVFLIIFIVLSSVYALIVYKIKMSTKFNREYLERINKGSKLKVISTFKKGLVAPPSPLVLGLFPIMSKSFFITSAVNPFIYAIGDRRFRKNLRSIVRSKLRCLKLCHCFELDHLHSSGMEMFSSQFRLRSSVLMFITEQEKENQFPENQTDKTDIKIRFRYSPNHYAHTNVHFKINIFGIT</sequence>
<accession>A0ABQ9DXQ8</accession>
<evidence type="ECO:0000256" key="2">
    <source>
        <dbReference type="ARBA" id="ARBA00023040"/>
    </source>
</evidence>
<evidence type="ECO:0000313" key="7">
    <source>
        <dbReference type="Proteomes" id="UP001217089"/>
    </source>
</evidence>
<keyword evidence="3" id="KW-0675">Receptor</keyword>
<keyword evidence="5" id="KW-1133">Transmembrane helix</keyword>
<dbReference type="EMBL" id="JARBDR010000923">
    <property type="protein sequence ID" value="KAJ8297680.1"/>
    <property type="molecule type" value="Genomic_DNA"/>
</dbReference>
<dbReference type="SUPFAM" id="SSF81321">
    <property type="entry name" value="Family A G protein-coupled receptor-like"/>
    <property type="match status" value="1"/>
</dbReference>
<evidence type="ECO:0000256" key="1">
    <source>
        <dbReference type="ARBA" id="ARBA00004141"/>
    </source>
</evidence>
<dbReference type="Gene3D" id="1.20.1070.10">
    <property type="entry name" value="Rhodopsin 7-helix transmembrane proteins"/>
    <property type="match status" value="1"/>
</dbReference>
<evidence type="ECO:0000256" key="5">
    <source>
        <dbReference type="SAM" id="Phobius"/>
    </source>
</evidence>
<evidence type="ECO:0000256" key="3">
    <source>
        <dbReference type="ARBA" id="ARBA00023170"/>
    </source>
</evidence>
<name>A0ABQ9DXQ8_TEGGR</name>
<dbReference type="PANTHER" id="PTHR24243:SF233">
    <property type="entry name" value="THYROTROPIN-RELEASING HORMONE RECEPTOR"/>
    <property type="match status" value="1"/>
</dbReference>
<feature type="transmembrane region" description="Helical" evidence="5">
    <location>
        <begin position="158"/>
        <end position="184"/>
    </location>
</feature>
<keyword evidence="2" id="KW-0297">G-protein coupled receptor</keyword>
<evidence type="ECO:0008006" key="8">
    <source>
        <dbReference type="Google" id="ProtNLM"/>
    </source>
</evidence>
<keyword evidence="5" id="KW-0812">Transmembrane</keyword>
<dbReference type="PANTHER" id="PTHR24243">
    <property type="entry name" value="G-PROTEIN COUPLED RECEPTOR"/>
    <property type="match status" value="1"/>
</dbReference>
<reference evidence="6 7" key="1">
    <citation type="submission" date="2022-12" db="EMBL/GenBank/DDBJ databases">
        <title>Chromosome-level genome of Tegillarca granosa.</title>
        <authorList>
            <person name="Kim J."/>
        </authorList>
    </citation>
    <scope>NUCLEOTIDE SEQUENCE [LARGE SCALE GENOMIC DNA]</scope>
    <source>
        <strain evidence="6">Teg-2019</strain>
        <tissue evidence="6">Adductor muscle</tissue>
    </source>
</reference>
<comment type="caution">
    <text evidence="6">The sequence shown here is derived from an EMBL/GenBank/DDBJ whole genome shotgun (WGS) entry which is preliminary data.</text>
</comment>
<feature type="transmembrane region" description="Helical" evidence="5">
    <location>
        <begin position="103"/>
        <end position="123"/>
    </location>
</feature>
<proteinExistence type="predicted"/>
<comment type="subcellular location">
    <subcellularLocation>
        <location evidence="1">Membrane</location>
        <topology evidence="1">Multi-pass membrane protein</topology>
    </subcellularLocation>
</comment>
<organism evidence="6 7">
    <name type="scientific">Tegillarca granosa</name>
    <name type="common">Malaysian cockle</name>
    <name type="synonym">Anadara granosa</name>
    <dbReference type="NCBI Taxonomy" id="220873"/>
    <lineage>
        <taxon>Eukaryota</taxon>
        <taxon>Metazoa</taxon>
        <taxon>Spiralia</taxon>
        <taxon>Lophotrochozoa</taxon>
        <taxon>Mollusca</taxon>
        <taxon>Bivalvia</taxon>
        <taxon>Autobranchia</taxon>
        <taxon>Pteriomorphia</taxon>
        <taxon>Arcoida</taxon>
        <taxon>Arcoidea</taxon>
        <taxon>Arcidae</taxon>
        <taxon>Tegillarca</taxon>
    </lineage>
</organism>
<keyword evidence="5" id="KW-0472">Membrane</keyword>
<protein>
    <recommendedName>
        <fullName evidence="8">G-protein coupled receptors family 1 profile domain-containing protein</fullName>
    </recommendedName>
</protein>
<keyword evidence="7" id="KW-1185">Reference proteome</keyword>
<gene>
    <name evidence="6" type="ORF">KUTeg_024211</name>
</gene>
<feature type="transmembrane region" description="Helical" evidence="5">
    <location>
        <begin position="72"/>
        <end position="91"/>
    </location>
</feature>
<evidence type="ECO:0000313" key="6">
    <source>
        <dbReference type="EMBL" id="KAJ8297680.1"/>
    </source>
</evidence>
<keyword evidence="4" id="KW-0807">Transducer</keyword>